<dbReference type="AlphaFoldDB" id="A0A2P6QDD5"/>
<dbReference type="Gramene" id="PRQ32191">
    <property type="protein sequence ID" value="PRQ32191"/>
    <property type="gene ID" value="RchiOBHm_Chr5g0043651"/>
</dbReference>
<proteinExistence type="predicted"/>
<comment type="caution">
    <text evidence="2">The sequence shown here is derived from an EMBL/GenBank/DDBJ whole genome shotgun (WGS) entry which is preliminary data.</text>
</comment>
<feature type="region of interest" description="Disordered" evidence="1">
    <location>
        <begin position="1"/>
        <end position="26"/>
    </location>
</feature>
<accession>A0A2P6QDD5</accession>
<evidence type="ECO:0000256" key="1">
    <source>
        <dbReference type="SAM" id="MobiDB-lite"/>
    </source>
</evidence>
<feature type="compositionally biased region" description="Basic and acidic residues" evidence="1">
    <location>
        <begin position="1"/>
        <end position="25"/>
    </location>
</feature>
<evidence type="ECO:0000313" key="2">
    <source>
        <dbReference type="EMBL" id="PRQ32191.1"/>
    </source>
</evidence>
<gene>
    <name evidence="2" type="ORF">RchiOBHm_Chr5g0043651</name>
</gene>
<dbReference type="EMBL" id="PDCK01000043">
    <property type="protein sequence ID" value="PRQ32191.1"/>
    <property type="molecule type" value="Genomic_DNA"/>
</dbReference>
<name>A0A2P6QDD5_ROSCH</name>
<dbReference type="Proteomes" id="UP000238479">
    <property type="component" value="Chromosome 5"/>
</dbReference>
<keyword evidence="3" id="KW-1185">Reference proteome</keyword>
<organism evidence="2 3">
    <name type="scientific">Rosa chinensis</name>
    <name type="common">China rose</name>
    <dbReference type="NCBI Taxonomy" id="74649"/>
    <lineage>
        <taxon>Eukaryota</taxon>
        <taxon>Viridiplantae</taxon>
        <taxon>Streptophyta</taxon>
        <taxon>Embryophyta</taxon>
        <taxon>Tracheophyta</taxon>
        <taxon>Spermatophyta</taxon>
        <taxon>Magnoliopsida</taxon>
        <taxon>eudicotyledons</taxon>
        <taxon>Gunneridae</taxon>
        <taxon>Pentapetalae</taxon>
        <taxon>rosids</taxon>
        <taxon>fabids</taxon>
        <taxon>Rosales</taxon>
        <taxon>Rosaceae</taxon>
        <taxon>Rosoideae</taxon>
        <taxon>Rosoideae incertae sedis</taxon>
        <taxon>Rosa</taxon>
    </lineage>
</organism>
<reference evidence="2 3" key="1">
    <citation type="journal article" date="2018" name="Nat. Genet.">
        <title>The Rosa genome provides new insights in the design of modern roses.</title>
        <authorList>
            <person name="Bendahmane M."/>
        </authorList>
    </citation>
    <scope>NUCLEOTIDE SEQUENCE [LARGE SCALE GENOMIC DNA]</scope>
    <source>
        <strain evidence="3">cv. Old Blush</strain>
    </source>
</reference>
<evidence type="ECO:0000313" key="3">
    <source>
        <dbReference type="Proteomes" id="UP000238479"/>
    </source>
</evidence>
<sequence length="60" mass="6915">MALGTKKEFRPGHQEPQDRPWEKNRGVTCNHNCSDTCKIQRKPPEKKINEVGNPMTIIKV</sequence>
<protein>
    <submittedName>
        <fullName evidence="2">Uncharacterized protein</fullName>
    </submittedName>
</protein>